<accession>A0ABT2EEN2</accession>
<proteinExistence type="inferred from homology"/>
<evidence type="ECO:0000256" key="10">
    <source>
        <dbReference type="SAM" id="Coils"/>
    </source>
</evidence>
<comment type="subunit">
    <text evidence="8">Part of a complex composed of FtsB, FtsL and FtsQ.</text>
</comment>
<evidence type="ECO:0000256" key="9">
    <source>
        <dbReference type="NCBIfam" id="TIGR02209"/>
    </source>
</evidence>
<organism evidence="11 12">
    <name type="scientific">Halomonas dongshanensis</name>
    <dbReference type="NCBI Taxonomy" id="2890835"/>
    <lineage>
        <taxon>Bacteria</taxon>
        <taxon>Pseudomonadati</taxon>
        <taxon>Pseudomonadota</taxon>
        <taxon>Gammaproteobacteria</taxon>
        <taxon>Oceanospirillales</taxon>
        <taxon>Halomonadaceae</taxon>
        <taxon>Halomonas</taxon>
    </lineage>
</organism>
<dbReference type="Pfam" id="PF04999">
    <property type="entry name" value="FtsL"/>
    <property type="match status" value="1"/>
</dbReference>
<dbReference type="PANTHER" id="PTHR37479">
    <property type="entry name" value="CELL DIVISION PROTEIN FTSL"/>
    <property type="match status" value="1"/>
</dbReference>
<keyword evidence="4 8" id="KW-0812">Transmembrane</keyword>
<evidence type="ECO:0000256" key="1">
    <source>
        <dbReference type="ARBA" id="ARBA00004401"/>
    </source>
</evidence>
<dbReference type="GO" id="GO:0051301">
    <property type="term" value="P:cell division"/>
    <property type="evidence" value="ECO:0007669"/>
    <property type="project" value="UniProtKB-KW"/>
</dbReference>
<evidence type="ECO:0000313" key="11">
    <source>
        <dbReference type="EMBL" id="MCS2610030.1"/>
    </source>
</evidence>
<keyword evidence="7 8" id="KW-0131">Cell cycle</keyword>
<comment type="function">
    <text evidence="8">Essential cell division protein. May link together the upstream cell division proteins, which are predominantly cytoplasmic, with the downstream cell division proteins, which are predominantly periplasmic.</text>
</comment>
<evidence type="ECO:0000256" key="4">
    <source>
        <dbReference type="ARBA" id="ARBA00022692"/>
    </source>
</evidence>
<evidence type="ECO:0000256" key="7">
    <source>
        <dbReference type="ARBA" id="ARBA00023306"/>
    </source>
</evidence>
<dbReference type="EMBL" id="JAJISC010000005">
    <property type="protein sequence ID" value="MCS2610030.1"/>
    <property type="molecule type" value="Genomic_DNA"/>
</dbReference>
<dbReference type="PANTHER" id="PTHR37479:SF1">
    <property type="entry name" value="CELL DIVISION PROTEIN FTSL"/>
    <property type="match status" value="1"/>
</dbReference>
<keyword evidence="3 8" id="KW-0132">Cell division</keyword>
<name>A0ABT2EEN2_9GAMM</name>
<evidence type="ECO:0000256" key="3">
    <source>
        <dbReference type="ARBA" id="ARBA00022618"/>
    </source>
</evidence>
<sequence>MERILHWLFNLQAEWPFKLRLRPWPAALGVLFLACVFSALAAVTVTYQTRVQYAELQRLEQERNQLQTEWGQLLLEEGAWSTPARIEQMATDQLGMRIPDVTDVEVIRP</sequence>
<keyword evidence="10" id="KW-0175">Coiled coil</keyword>
<comment type="caution">
    <text evidence="11">The sequence shown here is derived from an EMBL/GenBank/DDBJ whole genome shotgun (WGS) entry which is preliminary data.</text>
</comment>
<keyword evidence="12" id="KW-1185">Reference proteome</keyword>
<protein>
    <recommendedName>
        <fullName evidence="8 9">Cell division protein FtsL</fullName>
    </recommendedName>
</protein>
<keyword evidence="6 8" id="KW-0472">Membrane</keyword>
<keyword evidence="2 8" id="KW-1003">Cell membrane</keyword>
<comment type="subcellular location">
    <subcellularLocation>
        <location evidence="8">Cell inner membrane</location>
        <topology evidence="8">Single-pass type II membrane protein</topology>
    </subcellularLocation>
    <subcellularLocation>
        <location evidence="1">Cell membrane</location>
        <topology evidence="1">Single-pass type II membrane protein</topology>
    </subcellularLocation>
    <text evidence="8">Localizes to the division septum where it forms a ring structure.</text>
</comment>
<keyword evidence="5 8" id="KW-1133">Transmembrane helix</keyword>
<evidence type="ECO:0000256" key="2">
    <source>
        <dbReference type="ARBA" id="ARBA00022475"/>
    </source>
</evidence>
<dbReference type="NCBIfam" id="TIGR02209">
    <property type="entry name" value="ftsL_broad"/>
    <property type="match status" value="1"/>
</dbReference>
<evidence type="ECO:0000256" key="8">
    <source>
        <dbReference type="HAMAP-Rule" id="MF_00910"/>
    </source>
</evidence>
<feature type="coiled-coil region" evidence="10">
    <location>
        <begin position="49"/>
        <end position="76"/>
    </location>
</feature>
<comment type="similarity">
    <text evidence="8">Belongs to the FtsL family.</text>
</comment>
<dbReference type="HAMAP" id="MF_00910">
    <property type="entry name" value="FtsL"/>
    <property type="match status" value="1"/>
</dbReference>
<dbReference type="Proteomes" id="UP001165542">
    <property type="component" value="Unassembled WGS sequence"/>
</dbReference>
<evidence type="ECO:0000313" key="12">
    <source>
        <dbReference type="Proteomes" id="UP001165542"/>
    </source>
</evidence>
<reference evidence="11" key="1">
    <citation type="submission" date="2021-11" db="EMBL/GenBank/DDBJ databases">
        <title>Halomonas sp., isolated from a coastal aquaculture zone in Dongshan Bay.</title>
        <authorList>
            <person name="Lin W."/>
        </authorList>
    </citation>
    <scope>NUCLEOTIDE SEQUENCE</scope>
    <source>
        <strain evidence="11">Yzlin-01</strain>
    </source>
</reference>
<keyword evidence="8" id="KW-0997">Cell inner membrane</keyword>
<dbReference type="RefSeq" id="WP_259036532.1">
    <property type="nucleotide sequence ID" value="NZ_JAJISC010000005.1"/>
</dbReference>
<dbReference type="InterPro" id="IPR011922">
    <property type="entry name" value="Cell_div_FtsL"/>
</dbReference>
<gene>
    <name evidence="8 11" type="primary">ftsL</name>
    <name evidence="11" type="ORF">LLY24_11970</name>
</gene>
<dbReference type="PROSITE" id="PS51257">
    <property type="entry name" value="PROKAR_LIPOPROTEIN"/>
    <property type="match status" value="1"/>
</dbReference>
<evidence type="ECO:0000256" key="6">
    <source>
        <dbReference type="ARBA" id="ARBA00023136"/>
    </source>
</evidence>
<evidence type="ECO:0000256" key="5">
    <source>
        <dbReference type="ARBA" id="ARBA00022989"/>
    </source>
</evidence>